<reference evidence="1" key="1">
    <citation type="journal article" date="2021" name="Environ. Microbiol.">
        <title>Gene family expansions and transcriptome signatures uncover fungal adaptations to wood decay.</title>
        <authorList>
            <person name="Hage H."/>
            <person name="Miyauchi S."/>
            <person name="Viragh M."/>
            <person name="Drula E."/>
            <person name="Min B."/>
            <person name="Chaduli D."/>
            <person name="Navarro D."/>
            <person name="Favel A."/>
            <person name="Norest M."/>
            <person name="Lesage-Meessen L."/>
            <person name="Balint B."/>
            <person name="Merenyi Z."/>
            <person name="de Eugenio L."/>
            <person name="Morin E."/>
            <person name="Martinez A.T."/>
            <person name="Baldrian P."/>
            <person name="Stursova M."/>
            <person name="Martinez M.J."/>
            <person name="Novotny C."/>
            <person name="Magnuson J.K."/>
            <person name="Spatafora J.W."/>
            <person name="Maurice S."/>
            <person name="Pangilinan J."/>
            <person name="Andreopoulos W."/>
            <person name="LaButti K."/>
            <person name="Hundley H."/>
            <person name="Na H."/>
            <person name="Kuo A."/>
            <person name="Barry K."/>
            <person name="Lipzen A."/>
            <person name="Henrissat B."/>
            <person name="Riley R."/>
            <person name="Ahrendt S."/>
            <person name="Nagy L.G."/>
            <person name="Grigoriev I.V."/>
            <person name="Martin F."/>
            <person name="Rosso M.N."/>
        </authorList>
    </citation>
    <scope>NUCLEOTIDE SEQUENCE</scope>
    <source>
        <strain evidence="1">CBS 384.51</strain>
    </source>
</reference>
<keyword evidence="2" id="KW-1185">Reference proteome</keyword>
<comment type="caution">
    <text evidence="1">The sequence shown here is derived from an EMBL/GenBank/DDBJ whole genome shotgun (WGS) entry which is preliminary data.</text>
</comment>
<name>A0ACB8TMC2_9APHY</name>
<protein>
    <submittedName>
        <fullName evidence="1">Uncharacterized protein</fullName>
    </submittedName>
</protein>
<organism evidence="1 2">
    <name type="scientific">Irpex rosettiformis</name>
    <dbReference type="NCBI Taxonomy" id="378272"/>
    <lineage>
        <taxon>Eukaryota</taxon>
        <taxon>Fungi</taxon>
        <taxon>Dikarya</taxon>
        <taxon>Basidiomycota</taxon>
        <taxon>Agaricomycotina</taxon>
        <taxon>Agaricomycetes</taxon>
        <taxon>Polyporales</taxon>
        <taxon>Irpicaceae</taxon>
        <taxon>Irpex</taxon>
    </lineage>
</organism>
<evidence type="ECO:0000313" key="1">
    <source>
        <dbReference type="EMBL" id="KAI0083085.1"/>
    </source>
</evidence>
<proteinExistence type="predicted"/>
<dbReference type="Proteomes" id="UP001055072">
    <property type="component" value="Unassembled WGS sequence"/>
</dbReference>
<evidence type="ECO:0000313" key="2">
    <source>
        <dbReference type="Proteomes" id="UP001055072"/>
    </source>
</evidence>
<gene>
    <name evidence="1" type="ORF">BDY19DRAFT_998872</name>
</gene>
<sequence length="885" mass="100732">MTMWERMAPENLRRIILAYAELTNTPRIGTYDNYMWSSCQLNLAEPQRTNEEQSLGLTNGRFGDCHVDSGDSPTHLSCATVLSDIPSEEGWEPGRMHFVGVGCYTVLSPFKQFFFTGLQLHGSTRPLVPDSFKIPQWACRAMLISYPSKAFALGMVRHCFGVMPGKRIKTFYMPPDVYGGIHKNPLDSYHTAHTSTAQDGTTVMDDAGLVNFHGRGLLSWAHWIMELLPPRLQIEIDPDKFLSAFTYRDGTNGRVGLRPWSLAPSPSVNEPFEDRHVDTQIELLHTLYDRMAKGIPDLPPNPFENEYLTDRGRKTRPEAFNPPAKKMKVLAPYDEFKSAPLPTRSSRKSKRQSNKRRSHKKTVEDSEDSEEGNTSLPRRKRRKVDTSDEEDDLYSGYNLWSSAAVDFENSTSSSSRRIPPVPSSSRDNGAGLPNEGCDEDILPVSGRSPEGKPVLALCKETGESEGSSFEAESDDEKSLTSISDTSSALSGLSNKKPRISRHVESNEETMPNAFEVVGEGIQDSSGNKPISEFSLFAKSQGKDSNRRNLEEDASSLINSEPSKEEKKRIQRIRDFCLSIGEDSVKLILSSVVVATRHIHEMRSETLALSTSSLDEYQLISQPFRMDPSDLSKYMSVFSMAKKQRVCNEVWSLVLRQKIILHEHRLASAVLDIENTLCSEIFAKGTFFKEPSNWLERLLRDIHIRLVLKNPMNLSSHLYFQDVGSPRIYYSELDWAIQERSWTSNRPSEAEFLRRTAIYLGRILRSWFDLPENYLTRGRAQLVDVLVAKFGSGILYLPQFWYLHRDLPRFIYRNPPHDYHSNLLKKERPYDPSSMDDFVEAVNSIPNEVVAMTVKLAGFYQSYQRLVEAFKRQEDSERDPNSRKYF</sequence>
<accession>A0ACB8TMC2</accession>
<dbReference type="EMBL" id="MU274998">
    <property type="protein sequence ID" value="KAI0083085.1"/>
    <property type="molecule type" value="Genomic_DNA"/>
</dbReference>